<dbReference type="KEGG" id="clf:GJQ69_04360"/>
<dbReference type="NCBIfam" id="TIGR00091">
    <property type="entry name" value="tRNA (guanosine(46)-N7)-methyltransferase TrmB"/>
    <property type="match status" value="1"/>
</dbReference>
<evidence type="ECO:0000256" key="6">
    <source>
        <dbReference type="ARBA" id="ARBA00022694"/>
    </source>
</evidence>
<dbReference type="PROSITE" id="PS51625">
    <property type="entry name" value="SAM_MT_TRMB"/>
    <property type="match status" value="1"/>
</dbReference>
<organism evidence="8 10">
    <name type="scientific">Caproicibacterium lactatifermentans</name>
    <dbReference type="NCBI Taxonomy" id="2666138"/>
    <lineage>
        <taxon>Bacteria</taxon>
        <taxon>Bacillati</taxon>
        <taxon>Bacillota</taxon>
        <taxon>Clostridia</taxon>
        <taxon>Eubacteriales</taxon>
        <taxon>Oscillospiraceae</taxon>
        <taxon>Caproicibacterium</taxon>
    </lineage>
</organism>
<feature type="binding site" evidence="7">
    <location>
        <position position="158"/>
    </location>
    <ligand>
        <name>substrate</name>
    </ligand>
</feature>
<dbReference type="NCBIfam" id="NF001080">
    <property type="entry name" value="PRK00121.2-2"/>
    <property type="match status" value="1"/>
</dbReference>
<accession>A0A859DQI0</accession>
<dbReference type="SUPFAM" id="SSF53335">
    <property type="entry name" value="S-adenosyl-L-methionine-dependent methyltransferases"/>
    <property type="match status" value="1"/>
</dbReference>
<keyword evidence="5 7" id="KW-0949">S-adenosyl-L-methionine</keyword>
<dbReference type="Proteomes" id="UP000509623">
    <property type="component" value="Chromosome"/>
</dbReference>
<keyword evidence="6 7" id="KW-0819">tRNA processing</keyword>
<dbReference type="Proteomes" id="UP000501316">
    <property type="component" value="Chromosome"/>
</dbReference>
<dbReference type="EMBL" id="CP046051">
    <property type="protein sequence ID" value="QKN23779.1"/>
    <property type="molecule type" value="Genomic_DNA"/>
</dbReference>
<evidence type="ECO:0000313" key="8">
    <source>
        <dbReference type="EMBL" id="QKN23779.1"/>
    </source>
</evidence>
<feature type="binding site" evidence="7">
    <location>
        <position position="68"/>
    </location>
    <ligand>
        <name>S-adenosyl-L-methionine</name>
        <dbReference type="ChEBI" id="CHEBI:59789"/>
    </ligand>
</feature>
<dbReference type="InterPro" id="IPR055361">
    <property type="entry name" value="tRNA_methyltr_TrmB_bact"/>
</dbReference>
<comment type="pathway">
    <text evidence="7">tRNA modification; N(7)-methylguanine-tRNA biosynthesis.</text>
</comment>
<feature type="binding site" evidence="7">
    <location>
        <position position="122"/>
    </location>
    <ligand>
        <name>S-adenosyl-L-methionine</name>
        <dbReference type="ChEBI" id="CHEBI:59789"/>
    </ligand>
</feature>
<evidence type="ECO:0000256" key="7">
    <source>
        <dbReference type="HAMAP-Rule" id="MF_01057"/>
    </source>
</evidence>
<feature type="binding site" evidence="7">
    <location>
        <position position="43"/>
    </location>
    <ligand>
        <name>S-adenosyl-L-methionine</name>
        <dbReference type="ChEBI" id="CHEBI:59789"/>
    </ligand>
</feature>
<keyword evidence="11" id="KW-1185">Reference proteome</keyword>
<evidence type="ECO:0000313" key="11">
    <source>
        <dbReference type="Proteomes" id="UP000509623"/>
    </source>
</evidence>
<dbReference type="GO" id="GO:0008176">
    <property type="term" value="F:tRNA (guanine(46)-N7)-methyltransferase activity"/>
    <property type="evidence" value="ECO:0007669"/>
    <property type="project" value="UniProtKB-UniRule"/>
</dbReference>
<name>A0A859DQI0_9FIRM</name>
<comment type="function">
    <text evidence="2 7">Catalyzes the formation of N(7)-methylguanine at position 46 (m7G46) in tRNA.</text>
</comment>
<reference evidence="9" key="3">
    <citation type="journal article" date="2022" name="Int. J. Syst. Evol. Microbiol.">
        <title>Caproicibacterium lactatifermentans sp. nov., isolated from pit clay used for the production of Chinese strong aroma-type liquor.</title>
        <authorList>
            <person name="Wang H."/>
            <person name="Gu Y."/>
            <person name="Zhao D."/>
            <person name="Qiao Z."/>
            <person name="Zheng J."/>
            <person name="Gao J."/>
            <person name="Ren C."/>
            <person name="Xu Y."/>
        </authorList>
    </citation>
    <scope>NUCLEOTIDE SEQUENCE</scope>
    <source>
        <strain evidence="9">JNU-WLY1368</strain>
    </source>
</reference>
<feature type="binding site" evidence="7">
    <location>
        <position position="99"/>
    </location>
    <ligand>
        <name>S-adenosyl-L-methionine</name>
        <dbReference type="ChEBI" id="CHEBI:59789"/>
    </ligand>
</feature>
<evidence type="ECO:0000313" key="10">
    <source>
        <dbReference type="Proteomes" id="UP000501316"/>
    </source>
</evidence>
<dbReference type="EMBL" id="CP046161">
    <property type="protein sequence ID" value="QKO29585.1"/>
    <property type="molecule type" value="Genomic_DNA"/>
</dbReference>
<dbReference type="PANTHER" id="PTHR23417">
    <property type="entry name" value="3-DEOXY-D-MANNO-OCTULOSONIC-ACID TRANSFERASE/TRNA GUANINE-N 7 - -METHYLTRANSFERASE"/>
    <property type="match status" value="1"/>
</dbReference>
<reference evidence="10 11" key="1">
    <citation type="submission" date="2019-11" db="EMBL/GenBank/DDBJ databases">
        <authorList>
            <person name="Ren C."/>
            <person name="Wang H."/>
            <person name="Xu Y."/>
        </authorList>
    </citation>
    <scope>NUCLEOTIDE SEQUENCE [LARGE SCALE GENOMIC DNA]</scope>
    <source>
        <strain evidence="11">JNU-WLY1368</strain>
        <strain evidence="8 10">LBM 19010</strain>
    </source>
</reference>
<comment type="caution">
    <text evidence="7">Lacks conserved residue(s) required for the propagation of feature annotation.</text>
</comment>
<keyword evidence="3 7" id="KW-0489">Methyltransferase</keyword>
<dbReference type="InterPro" id="IPR029063">
    <property type="entry name" value="SAM-dependent_MTases_sf"/>
</dbReference>
<reference evidence="9" key="2">
    <citation type="journal article" date="2021" name="Appl. Environ. Microbiol.">
        <title>Adaptability of a Caproate-Producing Bacterium Contributes to Its Dominance in an Anaerobic Fermentation System.</title>
        <authorList>
            <person name="Wang H."/>
            <person name="Gu Y."/>
            <person name="Zhou W."/>
            <person name="Zhao D."/>
            <person name="Qiao Z."/>
            <person name="Zheng J."/>
            <person name="Gao J."/>
            <person name="Chen X."/>
            <person name="Ren C."/>
            <person name="Xu Y."/>
        </authorList>
    </citation>
    <scope>NUCLEOTIDE SEQUENCE</scope>
    <source>
        <strain evidence="9">JNU-WLY1368</strain>
    </source>
</reference>
<gene>
    <name evidence="7 8" type="primary">trmB</name>
    <name evidence="8" type="ORF">GJQ69_04360</name>
    <name evidence="9" type="ORF">GKP14_00215</name>
</gene>
<comment type="catalytic activity">
    <reaction evidence="1 7">
        <text>guanosine(46) in tRNA + S-adenosyl-L-methionine = N(7)-methylguanosine(46) in tRNA + S-adenosyl-L-homocysteine</text>
        <dbReference type="Rhea" id="RHEA:42708"/>
        <dbReference type="Rhea" id="RHEA-COMP:10188"/>
        <dbReference type="Rhea" id="RHEA-COMP:10189"/>
        <dbReference type="ChEBI" id="CHEBI:57856"/>
        <dbReference type="ChEBI" id="CHEBI:59789"/>
        <dbReference type="ChEBI" id="CHEBI:74269"/>
        <dbReference type="ChEBI" id="CHEBI:74480"/>
        <dbReference type="EC" id="2.1.1.33"/>
    </reaction>
</comment>
<protein>
    <recommendedName>
        <fullName evidence="7">tRNA (guanine-N(7)-)-methyltransferase</fullName>
        <ecNumber evidence="7">2.1.1.33</ecNumber>
    </recommendedName>
    <alternativeName>
        <fullName evidence="7">tRNA (guanine(46)-N(7))-methyltransferase</fullName>
    </alternativeName>
    <alternativeName>
        <fullName evidence="7">tRNA(m7G46)-methyltransferase</fullName>
    </alternativeName>
</protein>
<dbReference type="Gene3D" id="3.40.50.150">
    <property type="entry name" value="Vaccinia Virus protein VP39"/>
    <property type="match status" value="1"/>
</dbReference>
<dbReference type="Pfam" id="PF02390">
    <property type="entry name" value="Methyltransf_4"/>
    <property type="match status" value="1"/>
</dbReference>
<evidence type="ECO:0000256" key="3">
    <source>
        <dbReference type="ARBA" id="ARBA00022603"/>
    </source>
</evidence>
<dbReference type="EC" id="2.1.1.33" evidence="7"/>
<dbReference type="RefSeq" id="WP_086035894.1">
    <property type="nucleotide sequence ID" value="NZ_CP046051.1"/>
</dbReference>
<keyword evidence="4 7" id="KW-0808">Transferase</keyword>
<sequence>MRMRAKPWAGPELDACPFFLRNPQRMKNQWLQWFPRQQPLHVELGCGKGWFLAGLAPLHPEINYLGIDMKDAVLAPGKRLIEEAYDEKPIDNLVLTAYDISRLPNIMGPQDRISRLYINFCNPWPRPRHYKRRLTHPRQLALYRPLLEPDAELWLKTDDEPLFRATLCYLQESHFEVLEQTQDLHQFPHPQSPIDVMTEHEKMFTEKGVPIKALRARMLPDDDQTKTATNYFG</sequence>
<dbReference type="UniPathway" id="UPA00989"/>
<comment type="similarity">
    <text evidence="7">Belongs to the class I-like SAM-binding methyltransferase superfamily. TrmB family.</text>
</comment>
<evidence type="ECO:0000256" key="1">
    <source>
        <dbReference type="ARBA" id="ARBA00000142"/>
    </source>
</evidence>
<dbReference type="InterPro" id="IPR003358">
    <property type="entry name" value="tRNA_(Gua-N-7)_MeTrfase_Trmb"/>
</dbReference>
<dbReference type="GO" id="GO:0043527">
    <property type="term" value="C:tRNA methyltransferase complex"/>
    <property type="evidence" value="ECO:0007669"/>
    <property type="project" value="TreeGrafter"/>
</dbReference>
<evidence type="ECO:0000313" key="9">
    <source>
        <dbReference type="EMBL" id="QKO29585.1"/>
    </source>
</evidence>
<evidence type="ECO:0000256" key="5">
    <source>
        <dbReference type="ARBA" id="ARBA00022691"/>
    </source>
</evidence>
<dbReference type="HAMAP" id="MF_01057">
    <property type="entry name" value="tRNA_methyltr_TrmB"/>
    <property type="match status" value="1"/>
</dbReference>
<proteinExistence type="inferred from homology"/>
<dbReference type="PANTHER" id="PTHR23417:SF14">
    <property type="entry name" value="PENTACOTRIPEPTIDE-REPEAT REGION OF PRORP DOMAIN-CONTAINING PROTEIN"/>
    <property type="match status" value="1"/>
</dbReference>
<dbReference type="AlphaFoldDB" id="A0A859DQI0"/>
<dbReference type="CDD" id="cd02440">
    <property type="entry name" value="AdoMet_MTases"/>
    <property type="match status" value="1"/>
</dbReference>
<evidence type="ECO:0000256" key="2">
    <source>
        <dbReference type="ARBA" id="ARBA00003015"/>
    </source>
</evidence>
<evidence type="ECO:0000256" key="4">
    <source>
        <dbReference type="ARBA" id="ARBA00022679"/>
    </source>
</evidence>